<dbReference type="EMBL" id="ML769427">
    <property type="protein sequence ID" value="KAE9403177.1"/>
    <property type="molecule type" value="Genomic_DNA"/>
</dbReference>
<gene>
    <name evidence="1" type="ORF">BT96DRAFT_917625</name>
</gene>
<name>A0A6A4I1U1_9AGAR</name>
<evidence type="ECO:0000313" key="2">
    <source>
        <dbReference type="Proteomes" id="UP000799118"/>
    </source>
</evidence>
<reference evidence="1" key="1">
    <citation type="journal article" date="2019" name="Environ. Microbiol.">
        <title>Fungal ecological strategies reflected in gene transcription - a case study of two litter decomposers.</title>
        <authorList>
            <person name="Barbi F."/>
            <person name="Kohler A."/>
            <person name="Barry K."/>
            <person name="Baskaran P."/>
            <person name="Daum C."/>
            <person name="Fauchery L."/>
            <person name="Ihrmark K."/>
            <person name="Kuo A."/>
            <person name="LaButti K."/>
            <person name="Lipzen A."/>
            <person name="Morin E."/>
            <person name="Grigoriev I.V."/>
            <person name="Henrissat B."/>
            <person name="Lindahl B."/>
            <person name="Martin F."/>
        </authorList>
    </citation>
    <scope>NUCLEOTIDE SEQUENCE</scope>
    <source>
        <strain evidence="1">JB14</strain>
    </source>
</reference>
<protein>
    <submittedName>
        <fullName evidence="1">Uncharacterized protein</fullName>
    </submittedName>
</protein>
<accession>A0A6A4I1U1</accession>
<keyword evidence="2" id="KW-1185">Reference proteome</keyword>
<dbReference type="Proteomes" id="UP000799118">
    <property type="component" value="Unassembled WGS sequence"/>
</dbReference>
<sequence length="58" mass="7003">MYDNDSRDVLTRFFNFFIALLLPKTLRLLVLHCDSTANLAVVKFLRYHCSHLWFIEER</sequence>
<proteinExistence type="predicted"/>
<organism evidence="1 2">
    <name type="scientific">Gymnopus androsaceus JB14</name>
    <dbReference type="NCBI Taxonomy" id="1447944"/>
    <lineage>
        <taxon>Eukaryota</taxon>
        <taxon>Fungi</taxon>
        <taxon>Dikarya</taxon>
        <taxon>Basidiomycota</taxon>
        <taxon>Agaricomycotina</taxon>
        <taxon>Agaricomycetes</taxon>
        <taxon>Agaricomycetidae</taxon>
        <taxon>Agaricales</taxon>
        <taxon>Marasmiineae</taxon>
        <taxon>Omphalotaceae</taxon>
        <taxon>Gymnopus</taxon>
    </lineage>
</organism>
<evidence type="ECO:0000313" key="1">
    <source>
        <dbReference type="EMBL" id="KAE9403177.1"/>
    </source>
</evidence>
<dbReference type="AlphaFoldDB" id="A0A6A4I1U1"/>